<organism evidence="3">
    <name type="scientific">Gibberella zeae</name>
    <name type="common">Wheat head blight fungus</name>
    <name type="synonym">Fusarium graminearum</name>
    <dbReference type="NCBI Taxonomy" id="5518"/>
    <lineage>
        <taxon>Eukaryota</taxon>
        <taxon>Fungi</taxon>
        <taxon>Dikarya</taxon>
        <taxon>Ascomycota</taxon>
        <taxon>Pezizomycotina</taxon>
        <taxon>Sordariomycetes</taxon>
        <taxon>Hypocreomycetidae</taxon>
        <taxon>Hypocreales</taxon>
        <taxon>Nectriaceae</taxon>
        <taxon>Fusarium</taxon>
    </lineage>
</organism>
<dbReference type="Proteomes" id="UP000746612">
    <property type="component" value="Unassembled WGS sequence"/>
</dbReference>
<evidence type="ECO:0000313" key="2">
    <source>
        <dbReference type="EMBL" id="CAG1970360.1"/>
    </source>
</evidence>
<name>A0A4E9DZ65_GIBZA</name>
<accession>A0A4E9DZ65</accession>
<keyword evidence="1" id="KW-0812">Transmembrane</keyword>
<proteinExistence type="predicted"/>
<keyword evidence="1" id="KW-1133">Transmembrane helix</keyword>
<keyword evidence="1" id="KW-0472">Membrane</keyword>
<reference evidence="2" key="2">
    <citation type="submission" date="2021-03" db="EMBL/GenBank/DDBJ databases">
        <authorList>
            <person name="Alouane T."/>
            <person name="Langin T."/>
            <person name="Bonhomme L."/>
        </authorList>
    </citation>
    <scope>NUCLEOTIDE SEQUENCE</scope>
    <source>
        <strain evidence="2">MDC_Fg202</strain>
    </source>
</reference>
<evidence type="ECO:0000313" key="3">
    <source>
        <dbReference type="EMBL" id="VIO56205.1"/>
    </source>
</evidence>
<sequence>MALSGEEKRRSNCTDPQGPLLHPKILIVPGERFHFYDAVFRDLITTLRGFSAVVAVYRHCCGLRIRVRLQAFKYMYLCGLLCMIKSPLSRFSYVYSVLIGASRVIFLSMSLTAVTHNNGSTSTWRSYISETTSLAWRTEFSHREIVR</sequence>
<dbReference type="EMBL" id="CAJPIJ010000082">
    <property type="protein sequence ID" value="CAG1970360.1"/>
    <property type="molecule type" value="Genomic_DNA"/>
</dbReference>
<dbReference type="EMBL" id="CAAKMV010000123">
    <property type="protein sequence ID" value="VIO56205.1"/>
    <property type="molecule type" value="Genomic_DNA"/>
</dbReference>
<evidence type="ECO:0000256" key="1">
    <source>
        <dbReference type="SAM" id="Phobius"/>
    </source>
</evidence>
<reference evidence="3" key="1">
    <citation type="submission" date="2019-04" db="EMBL/GenBank/DDBJ databases">
        <authorList>
            <person name="Melise S."/>
            <person name="Noan J."/>
            <person name="Okalmin O."/>
        </authorList>
    </citation>
    <scope>NUCLEOTIDE SEQUENCE</scope>
    <source>
        <strain evidence="3">FN9</strain>
    </source>
</reference>
<feature type="transmembrane region" description="Helical" evidence="1">
    <location>
        <begin position="94"/>
        <end position="115"/>
    </location>
</feature>
<gene>
    <name evidence="3" type="ORF">FUG_LOCUS202842</name>
    <name evidence="2" type="ORF">MDCFG202_LOCUS86008</name>
</gene>
<dbReference type="AlphaFoldDB" id="A0A4E9DZ65"/>
<protein>
    <submittedName>
        <fullName evidence="3">Uncharacterized protein</fullName>
    </submittedName>
</protein>